<evidence type="ECO:0000259" key="6">
    <source>
        <dbReference type="PROSITE" id="PS50853"/>
    </source>
</evidence>
<dbReference type="Pfam" id="PF07679">
    <property type="entry name" value="I-set"/>
    <property type="match status" value="1"/>
</dbReference>
<dbReference type="GO" id="GO:0016020">
    <property type="term" value="C:membrane"/>
    <property type="evidence" value="ECO:0007669"/>
    <property type="project" value="UniProtKB-SubCell"/>
</dbReference>
<sequence length="1629" mass="187358">MLLKVIFCISFVSKRFDKYCSSTNVYQDAPSTAYINPEEPLLIPCYAKANPEPRYYWTLNGKQANWIKPYNTMLSKKLIHSNDSYHLHSMDESAGLYQCIAINPFGKALSIPLKLEVARIGTFQDLNPKLIHIKPNETKILNCSATKSIPTAKIQWMIKDDEDGSINFIHEDRNHIIDDDGNLHLFNINSFTKRNLTYTCVINHLILHTMKTGPDIKLLFDSNTLATNEHVNKELTKIEKRSILYHSSIQQIVLMNESLSIKCVIHGNPLPNIHWEFMTAHQIDSNGDSHQYKDVKLLPEKYGIKLKNHGMELYIPTVQMINHGSYRCSTINMDYMISTYDPHVIFNVTVESKPHFAEYPKNTILPENSSIVLHCSINEEITKPLATLNWLMNGEPIEKYLNGLRKIGRNNALYLYNLTVHDSAVYQCILHNIHGINIINAYIHIWNQPPAFINVIHGIQYMIEGQQLILPCETFGSPHAIIHWYHNNKQLNTIDHIMKDDYIIQTNGNLHIFHAKLSHSGTYICKASNIFGISQSKGKLFIRKRTRIISGPLIEKTINTNTTYNNTYNNKRINMKYLIEGSKIHLTCKVETDPIHESQLTIIWKKDNLTLQNAFEHSDRLNVTSSNNESLMIFNLIPSDTGIYTCIASTKLDSVNSSIHLIVQGRPKPPKSIKLLCNYHNPLSPYIMLTWEFDELYYTPINKVIITYITGFYRPINDDSLLNQYNQSINNNQYNHHNHIYCSIIELPKLPLNIGRAFLRLNYDVIYHFRIELINSIGKSLPSDIIPKLSIESNELCILPPMPTFINPDYLIVYGNKPNNLIIQWKPLDPIQHNGPGLIYRLTIHCMDCIHGPPKDVFNYTIIKNWSKDRIELTELITSKVSSNMNELNQFDKWNIEVFRTYQVTLQAENYLGSSGTKPLIFTGCSGEDIPQLIPIQLRVLYIGSNHLLLSWKMIKDSNFLLKINGIFQGFRIEWCNADLSNDSCEFYKKVQDYILEQPPSWSFPNLRRMSSITLIDNELLNRDIIHNNNNNVINTKSIPITRSSTLEHLHTMKNSSIQYENDYYKVYLNELPGKTKLKIWVRILNIQYAGPESDAIIVETKEGVPEKVSELTITFIGVNHIEVSWIKPMILNGNLISYDLEIYLNNLTDTIERISKKTSQMISSVTIEDPEQCATRISGLKMNTNYSLYIWAKTAVGRGESTFVNFRTATLSHDYGYIPFTITSVEGYVNALNLTLITPLSSSIYDLNQSELINDSTDSSVTTTTTSSSSLSSSSSSLSSSSSTIPFITEQDTNNNFKINNNEQIEKFNHPFMFYVQFRQLDTEIWEETQRELHNSWIVLSNLNKDSQYEIRIVYITHNGQSIVSSSKIIHIPLINNQTSIINNQWRLLSKHNQYLITVIILCCLFLLISLISSISLLIYWLKQKFTKKLITTTKQNYLQTFHCKQSLQYELPIEQQSPRQQQSPQQLQLLQQQSMESYPNHIDYIIDPMTMMMMTTSTSATTMRMMNNNNNNPLDSSCICQSNDIYHDHDHDHYDCNSITTNNHSIPSLLHNSFITTCNSPFITFLKLPQSQTSSFTQENFYNPLINIDTATTTYTTNTNYTTTNTTDNKNNQSNQPTYISSLLSRV</sequence>
<dbReference type="InterPro" id="IPR013098">
    <property type="entry name" value="Ig_I-set"/>
</dbReference>
<protein>
    <submittedName>
        <fullName evidence="8">Uncharacterized protein</fullName>
    </submittedName>
</protein>
<dbReference type="InterPro" id="IPR003599">
    <property type="entry name" value="Ig_sub"/>
</dbReference>
<dbReference type="InterPro" id="IPR036179">
    <property type="entry name" value="Ig-like_dom_sf"/>
</dbReference>
<dbReference type="InterPro" id="IPR013783">
    <property type="entry name" value="Ig-like_fold"/>
</dbReference>
<evidence type="ECO:0000256" key="2">
    <source>
        <dbReference type="ARBA" id="ARBA00023157"/>
    </source>
</evidence>
<dbReference type="WBParaSite" id="SMTH1_96220.1">
    <property type="protein sequence ID" value="SMTH1_96220.1"/>
    <property type="gene ID" value="SMTH1_96220"/>
</dbReference>
<feature type="compositionally biased region" description="Low complexity" evidence="3">
    <location>
        <begin position="1605"/>
        <end position="1614"/>
    </location>
</feature>
<dbReference type="InterPro" id="IPR007110">
    <property type="entry name" value="Ig-like_dom"/>
</dbReference>
<dbReference type="SUPFAM" id="SSF49265">
    <property type="entry name" value="Fibronectin type III"/>
    <property type="match status" value="4"/>
</dbReference>
<keyword evidence="4" id="KW-0812">Transmembrane</keyword>
<evidence type="ECO:0000256" key="4">
    <source>
        <dbReference type="SAM" id="Phobius"/>
    </source>
</evidence>
<dbReference type="Pfam" id="PF13927">
    <property type="entry name" value="Ig_3"/>
    <property type="match status" value="2"/>
</dbReference>
<dbReference type="InterPro" id="IPR036116">
    <property type="entry name" value="FN3_sf"/>
</dbReference>
<dbReference type="PROSITE" id="PS50853">
    <property type="entry name" value="FN3"/>
    <property type="match status" value="1"/>
</dbReference>
<feature type="domain" description="Ig-like" evidence="5">
    <location>
        <begin position="450"/>
        <end position="529"/>
    </location>
</feature>
<feature type="region of interest" description="Disordered" evidence="3">
    <location>
        <begin position="1605"/>
        <end position="1629"/>
    </location>
</feature>
<feature type="domain" description="Ig-like" evidence="5">
    <location>
        <begin position="256"/>
        <end position="338"/>
    </location>
</feature>
<reference evidence="8" key="1">
    <citation type="submission" date="2023-11" db="UniProtKB">
        <authorList>
            <consortium name="WormBaseParasite"/>
        </authorList>
    </citation>
    <scope>IDENTIFICATION</scope>
</reference>
<dbReference type="SMART" id="SM00409">
    <property type="entry name" value="IG"/>
    <property type="match status" value="6"/>
</dbReference>
<keyword evidence="4" id="KW-0472">Membrane</keyword>
<feature type="domain" description="Ig-like" evidence="5">
    <location>
        <begin position="112"/>
        <end position="204"/>
    </location>
</feature>
<dbReference type="InterPro" id="IPR003598">
    <property type="entry name" value="Ig_sub2"/>
</dbReference>
<keyword evidence="2" id="KW-1015">Disulfide bond</keyword>
<name>A0AA85C3A0_9TREM</name>
<dbReference type="PANTHER" id="PTHR44170:SF6">
    <property type="entry name" value="CONTACTIN"/>
    <property type="match status" value="1"/>
</dbReference>
<evidence type="ECO:0000313" key="8">
    <source>
        <dbReference type="WBParaSite" id="SMTH1_96220.1"/>
    </source>
</evidence>
<dbReference type="SMART" id="SM00060">
    <property type="entry name" value="FN3"/>
    <property type="match status" value="3"/>
</dbReference>
<dbReference type="Gene3D" id="2.60.40.10">
    <property type="entry name" value="Immunoglobulins"/>
    <property type="match status" value="9"/>
</dbReference>
<feature type="region of interest" description="Disordered" evidence="3">
    <location>
        <begin position="1257"/>
        <end position="1284"/>
    </location>
</feature>
<accession>A0AA85C3A0</accession>
<dbReference type="PROSITE" id="PS50835">
    <property type="entry name" value="IG_LIKE"/>
    <property type="match status" value="6"/>
</dbReference>
<feature type="domain" description="Ig-like" evidence="5">
    <location>
        <begin position="23"/>
        <end position="110"/>
    </location>
</feature>
<feature type="domain" description="Ig-like" evidence="5">
    <location>
        <begin position="552"/>
        <end position="656"/>
    </location>
</feature>
<feature type="compositionally biased region" description="Polar residues" evidence="3">
    <location>
        <begin position="1615"/>
        <end position="1629"/>
    </location>
</feature>
<dbReference type="SMART" id="SM00408">
    <property type="entry name" value="IGc2"/>
    <property type="match status" value="5"/>
</dbReference>
<dbReference type="Pfam" id="PF00041">
    <property type="entry name" value="fn3"/>
    <property type="match status" value="1"/>
</dbReference>
<proteinExistence type="predicted"/>
<dbReference type="PANTHER" id="PTHR44170">
    <property type="entry name" value="PROTEIN SIDEKICK"/>
    <property type="match status" value="1"/>
</dbReference>
<dbReference type="CDD" id="cd00063">
    <property type="entry name" value="FN3"/>
    <property type="match status" value="2"/>
</dbReference>
<evidence type="ECO:0000259" key="5">
    <source>
        <dbReference type="PROSITE" id="PS50835"/>
    </source>
</evidence>
<evidence type="ECO:0000313" key="7">
    <source>
        <dbReference type="Proteomes" id="UP000050791"/>
    </source>
</evidence>
<dbReference type="InterPro" id="IPR003961">
    <property type="entry name" value="FN3_dom"/>
</dbReference>
<keyword evidence="4" id="KW-1133">Transmembrane helix</keyword>
<organism evidence="7 8">
    <name type="scientific">Schistosoma mattheei</name>
    <dbReference type="NCBI Taxonomy" id="31246"/>
    <lineage>
        <taxon>Eukaryota</taxon>
        <taxon>Metazoa</taxon>
        <taxon>Spiralia</taxon>
        <taxon>Lophotrochozoa</taxon>
        <taxon>Platyhelminthes</taxon>
        <taxon>Trematoda</taxon>
        <taxon>Digenea</taxon>
        <taxon>Strigeidida</taxon>
        <taxon>Schistosomatoidea</taxon>
        <taxon>Schistosomatidae</taxon>
        <taxon>Schistosoma</taxon>
    </lineage>
</organism>
<keyword evidence="1" id="KW-0677">Repeat</keyword>
<evidence type="ECO:0000256" key="3">
    <source>
        <dbReference type="SAM" id="MobiDB-lite"/>
    </source>
</evidence>
<dbReference type="SUPFAM" id="SSF48726">
    <property type="entry name" value="Immunoglobulin"/>
    <property type="match status" value="6"/>
</dbReference>
<dbReference type="GO" id="GO:0098609">
    <property type="term" value="P:cell-cell adhesion"/>
    <property type="evidence" value="ECO:0007669"/>
    <property type="project" value="TreeGrafter"/>
</dbReference>
<feature type="domain" description="Ig-like" evidence="5">
    <location>
        <begin position="354"/>
        <end position="432"/>
    </location>
</feature>
<evidence type="ECO:0000256" key="1">
    <source>
        <dbReference type="ARBA" id="ARBA00022737"/>
    </source>
</evidence>
<feature type="transmembrane region" description="Helical" evidence="4">
    <location>
        <begin position="1396"/>
        <end position="1423"/>
    </location>
</feature>
<dbReference type="CDD" id="cd00096">
    <property type="entry name" value="Ig"/>
    <property type="match status" value="3"/>
</dbReference>
<feature type="domain" description="Fibronectin type-III" evidence="6">
    <location>
        <begin position="1108"/>
        <end position="1215"/>
    </location>
</feature>
<dbReference type="Proteomes" id="UP000050791">
    <property type="component" value="Unassembled WGS sequence"/>
</dbReference>